<dbReference type="Gene3D" id="3.20.20.80">
    <property type="entry name" value="Glycosidases"/>
    <property type="match status" value="1"/>
</dbReference>
<dbReference type="GO" id="GO:0005975">
    <property type="term" value="P:carbohydrate metabolic process"/>
    <property type="evidence" value="ECO:0007669"/>
    <property type="project" value="InterPro"/>
</dbReference>
<gene>
    <name evidence="3" type="ORF">SanaruYs_33840</name>
</gene>
<evidence type="ECO:0000313" key="3">
    <source>
        <dbReference type="EMBL" id="GCC53141.1"/>
    </source>
</evidence>
<dbReference type="InterPro" id="IPR013780">
    <property type="entry name" value="Glyco_hydro_b"/>
</dbReference>
<dbReference type="InterPro" id="IPR017853">
    <property type="entry name" value="GH"/>
</dbReference>
<dbReference type="Proteomes" id="UP000288227">
    <property type="component" value="Unassembled WGS sequence"/>
</dbReference>
<keyword evidence="1" id="KW-0732">Signal</keyword>
<evidence type="ECO:0000313" key="4">
    <source>
        <dbReference type="Proteomes" id="UP000288227"/>
    </source>
</evidence>
<feature type="signal peptide" evidence="1">
    <location>
        <begin position="1"/>
        <end position="21"/>
    </location>
</feature>
<feature type="chain" id="PRO_5019072112" evidence="1">
    <location>
        <begin position="22"/>
        <end position="784"/>
    </location>
</feature>
<name>A0A401UE10_9BACT</name>
<dbReference type="SMART" id="SM00642">
    <property type="entry name" value="Aamy"/>
    <property type="match status" value="1"/>
</dbReference>
<dbReference type="SUPFAM" id="SSF51011">
    <property type="entry name" value="Glycosyl hydrolase domain"/>
    <property type="match status" value="1"/>
</dbReference>
<sequence length="784" mass="88704">MKTLKCNFSLLLIACLLIVSCKPEQKDYTDRQVIFGLASVVILSQDTTNINLEDYVLEPNSIDSISVPASLQFKREGNNLILIGSIPELIGSVSLWVKNQAYEIPLQQSGSFKQNFTYNGIANEVKIKGEFNGWNANQTVLDKRAEVFSGTVSLRPGRYQYLFVVDGKEIRDPNNKDSVDNGMGGWNSVIQLPKPDPAKLPLLSTESFNETSITLQLLNPAEEVKVYWQNFEIDEISKSNEHITLQIPSVAKDIARSFIRVWSANGEGISNDVLIPLENGKVISQATQLKRSDKEAQVLYFMMVDRFNNGNSNNDEPLKDKSVHPKANYFGGDLQGITAKIKDGYFADLGINTLWLSPITQNPKGAYGKYPTPPTTFSAYHGYWPISLKQIDYRFGNAAAFNELLATAHDNNINVILDYVAHHIHQEHPLYKEKPEWFTSLYLPDGSINTERWDDERLTTWFDVFLPTLDLRKPEVVGPMTDTAMYWLQNYALDGFRHDASKHIDLLFWRELTKKIKKHAIANNNQNIYQIGETYGSRELVSSYVNSGMLDGQFDFNVYDDAVATFARDEVPFSRLVNSVQESLDYFGDHHLMGNVTGNQDRARFISYADGSVRFDEDAKLAGWTREINVKDSLAYNKLQSLIGFMMTIPGVPVIYYGDEIGDPGGNDPDNRRMMRFNNLSAQEEKTKILTQHLVKLRRNNLALVYGDWQVIHQNDQQLLIKRKYFADEVWIAFNKSNASTSIEIDNLPAQTTSVLGSELVTNEESATLTLAPHSFEIITAKNK</sequence>
<keyword evidence="4" id="KW-1185">Reference proteome</keyword>
<organism evidence="3 4">
    <name type="scientific">Chryseotalea sanaruensis</name>
    <dbReference type="NCBI Taxonomy" id="2482724"/>
    <lineage>
        <taxon>Bacteria</taxon>
        <taxon>Pseudomonadati</taxon>
        <taxon>Bacteroidota</taxon>
        <taxon>Cytophagia</taxon>
        <taxon>Cytophagales</taxon>
        <taxon>Chryseotaleaceae</taxon>
        <taxon>Chryseotalea</taxon>
    </lineage>
</organism>
<dbReference type="InterPro" id="IPR014756">
    <property type="entry name" value="Ig_E-set"/>
</dbReference>
<dbReference type="PROSITE" id="PS51257">
    <property type="entry name" value="PROKAR_LIPOPROTEIN"/>
    <property type="match status" value="1"/>
</dbReference>
<evidence type="ECO:0000259" key="2">
    <source>
        <dbReference type="SMART" id="SM00642"/>
    </source>
</evidence>
<dbReference type="AlphaFoldDB" id="A0A401UE10"/>
<dbReference type="Pfam" id="PF16561">
    <property type="entry name" value="AMPK1_CBM"/>
    <property type="match status" value="1"/>
</dbReference>
<evidence type="ECO:0000256" key="1">
    <source>
        <dbReference type="SAM" id="SignalP"/>
    </source>
</evidence>
<dbReference type="Gene3D" id="2.60.40.10">
    <property type="entry name" value="Immunoglobulins"/>
    <property type="match status" value="1"/>
</dbReference>
<dbReference type="InterPro" id="IPR006047">
    <property type="entry name" value="GH13_cat_dom"/>
</dbReference>
<dbReference type="InterPro" id="IPR013783">
    <property type="entry name" value="Ig-like_fold"/>
</dbReference>
<accession>A0A401UE10</accession>
<feature type="domain" description="Glycosyl hydrolase family 13 catalytic" evidence="2">
    <location>
        <begin position="301"/>
        <end position="698"/>
    </location>
</feature>
<reference evidence="3 4" key="1">
    <citation type="submission" date="2018-11" db="EMBL/GenBank/DDBJ databases">
        <title>Chryseotalea sanarue gen. nov., sp., nov., a member of the family Cytophagaceae, isolated from a brackish lake in Hamamatsu Japan.</title>
        <authorList>
            <person name="Maejima Y."/>
            <person name="Iino T."/>
            <person name="Muraguchi Y."/>
            <person name="Fukuda K."/>
            <person name="Ohkuma M."/>
            <person name="Moriuchi R."/>
            <person name="Dohra H."/>
            <person name="Kimbara K."/>
            <person name="Shintani M."/>
        </authorList>
    </citation>
    <scope>NUCLEOTIDE SEQUENCE [LARGE SCALE GENOMIC DNA]</scope>
    <source>
        <strain evidence="3 4">Ys</strain>
    </source>
</reference>
<dbReference type="Gene3D" id="2.60.40.1180">
    <property type="entry name" value="Golgi alpha-mannosidase II"/>
    <property type="match status" value="1"/>
</dbReference>
<dbReference type="GO" id="GO:0016829">
    <property type="term" value="F:lyase activity"/>
    <property type="evidence" value="ECO:0007669"/>
    <property type="project" value="UniProtKB-KW"/>
</dbReference>
<dbReference type="InterPro" id="IPR032640">
    <property type="entry name" value="AMPK1_CBM"/>
</dbReference>
<dbReference type="CDD" id="cd02859">
    <property type="entry name" value="E_set_AMPKbeta_like_N"/>
    <property type="match status" value="1"/>
</dbReference>
<dbReference type="SUPFAM" id="SSF81296">
    <property type="entry name" value="E set domains"/>
    <property type="match status" value="1"/>
</dbReference>
<dbReference type="PANTHER" id="PTHR10357">
    <property type="entry name" value="ALPHA-AMYLASE FAMILY MEMBER"/>
    <property type="match status" value="1"/>
</dbReference>
<dbReference type="Pfam" id="PF00128">
    <property type="entry name" value="Alpha-amylase"/>
    <property type="match status" value="1"/>
</dbReference>
<proteinExistence type="predicted"/>
<comment type="caution">
    <text evidence="3">The sequence shown here is derived from an EMBL/GenBank/DDBJ whole genome shotgun (WGS) entry which is preliminary data.</text>
</comment>
<keyword evidence="3" id="KW-0456">Lyase</keyword>
<protein>
    <submittedName>
        <fullName evidence="3">Alpha-amlyase</fullName>
    </submittedName>
</protein>
<dbReference type="EMBL" id="BHXQ01000006">
    <property type="protein sequence ID" value="GCC53141.1"/>
    <property type="molecule type" value="Genomic_DNA"/>
</dbReference>
<dbReference type="RefSeq" id="WP_218022468.1">
    <property type="nucleotide sequence ID" value="NZ_BHXQ01000006.1"/>
</dbReference>
<dbReference type="SUPFAM" id="SSF51445">
    <property type="entry name" value="(Trans)glycosidases"/>
    <property type="match status" value="1"/>
</dbReference>